<dbReference type="Pfam" id="PF01548">
    <property type="entry name" value="DEDD_Tnp_IS110"/>
    <property type="match status" value="1"/>
</dbReference>
<dbReference type="GeneID" id="88096832"/>
<dbReference type="GO" id="GO:0006313">
    <property type="term" value="P:DNA transposition"/>
    <property type="evidence" value="ECO:0007669"/>
    <property type="project" value="InterPro"/>
</dbReference>
<feature type="domain" description="Transposase IS110-like N-terminal" evidence="1">
    <location>
        <begin position="6"/>
        <end position="144"/>
    </location>
</feature>
<dbReference type="Proteomes" id="UP000215126">
    <property type="component" value="Chromosome 1"/>
</dbReference>
<dbReference type="NCBIfam" id="NF033542">
    <property type="entry name" value="transpos_IS110"/>
    <property type="match status" value="1"/>
</dbReference>
<dbReference type="AlphaFoldDB" id="A0A239SUC5"/>
<dbReference type="Pfam" id="PF02371">
    <property type="entry name" value="Transposase_20"/>
    <property type="match status" value="1"/>
</dbReference>
<gene>
    <name evidence="3" type="ORF">SAMEA4530655_04243</name>
</gene>
<evidence type="ECO:0000313" key="3">
    <source>
        <dbReference type="EMBL" id="SNU88428.1"/>
    </source>
</evidence>
<dbReference type="PANTHER" id="PTHR33055">
    <property type="entry name" value="TRANSPOSASE FOR INSERTION SEQUENCE ELEMENT IS1111A"/>
    <property type="match status" value="1"/>
</dbReference>
<evidence type="ECO:0000259" key="1">
    <source>
        <dbReference type="Pfam" id="PF01548"/>
    </source>
</evidence>
<dbReference type="RefSeq" id="WP_150778079.1">
    <property type="nucleotide sequence ID" value="NZ_CABPRX010000043.1"/>
</dbReference>
<protein>
    <submittedName>
        <fullName evidence="3">Transposase IS116/IS110/IS902 family</fullName>
    </submittedName>
</protein>
<proteinExistence type="predicted"/>
<evidence type="ECO:0000313" key="4">
    <source>
        <dbReference type="Proteomes" id="UP000215126"/>
    </source>
</evidence>
<dbReference type="InterPro" id="IPR002525">
    <property type="entry name" value="Transp_IS110-like_N"/>
</dbReference>
<reference evidence="3 4" key="1">
    <citation type="submission" date="2017-06" db="EMBL/GenBank/DDBJ databases">
        <authorList>
            <consortium name="Pathogen Informatics"/>
        </authorList>
    </citation>
    <scope>NUCLEOTIDE SEQUENCE [LARGE SCALE GENOMIC DNA]</scope>
    <source>
        <strain evidence="3 4">NCTC13161</strain>
    </source>
</reference>
<feature type="domain" description="Transposase IS116/IS110/IS902 C-terminal" evidence="2">
    <location>
        <begin position="211"/>
        <end position="293"/>
    </location>
</feature>
<dbReference type="OrthoDB" id="5289737at2"/>
<sequence length="337" mass="37320">MAISFLGIDVAKNVFQLHGVDASGQIMLRRRVARSQLMEVILRLTPCTIGMEACGSAHHWAREFAKLGHTVRLISPQFVKPFVKGNKTDSNDAEAICEALQRPSMRFVPVKSVEQQDVQSLHRARSRLVNNRTGLVSQMRGILAERGIVFAQSITRARREIPTIVADTSNALTPLAREMLSDLMDQLRELDGRIAGFDKRIDAVFKASETCQRIAKIEGVGPKTATAIVAAVSDPKDFKNGRHFSAWLGLVPRQCSSGDKTRLQGISKRGDRHLRTLLIHGARAVLRTAPTKQDRKHAWALALQERRGANRAIVAMANKMARTIWAILASGQPYRPA</sequence>
<dbReference type="InterPro" id="IPR047650">
    <property type="entry name" value="Transpos_IS110"/>
</dbReference>
<dbReference type="GO" id="GO:0004803">
    <property type="term" value="F:transposase activity"/>
    <property type="evidence" value="ECO:0007669"/>
    <property type="project" value="InterPro"/>
</dbReference>
<dbReference type="PANTHER" id="PTHR33055:SF3">
    <property type="entry name" value="PUTATIVE TRANSPOSASE FOR IS117-RELATED"/>
    <property type="match status" value="1"/>
</dbReference>
<name>A0A239SUC5_9BURK</name>
<organism evidence="3 4">
    <name type="scientific">Pandoraea sputorum</name>
    <dbReference type="NCBI Taxonomy" id="93222"/>
    <lineage>
        <taxon>Bacteria</taxon>
        <taxon>Pseudomonadati</taxon>
        <taxon>Pseudomonadota</taxon>
        <taxon>Betaproteobacteria</taxon>
        <taxon>Burkholderiales</taxon>
        <taxon>Burkholderiaceae</taxon>
        <taxon>Pandoraea</taxon>
    </lineage>
</organism>
<evidence type="ECO:0000259" key="2">
    <source>
        <dbReference type="Pfam" id="PF02371"/>
    </source>
</evidence>
<dbReference type="GO" id="GO:0003677">
    <property type="term" value="F:DNA binding"/>
    <property type="evidence" value="ECO:0007669"/>
    <property type="project" value="InterPro"/>
</dbReference>
<keyword evidence="4" id="KW-1185">Reference proteome</keyword>
<dbReference type="STRING" id="93222.NA29_00095"/>
<dbReference type="InterPro" id="IPR003346">
    <property type="entry name" value="Transposase_20"/>
</dbReference>
<accession>A0A239SUC5</accession>
<dbReference type="EMBL" id="LT906435">
    <property type="protein sequence ID" value="SNU88428.1"/>
    <property type="molecule type" value="Genomic_DNA"/>
</dbReference>